<dbReference type="InterPro" id="IPR036390">
    <property type="entry name" value="WH_DNA-bd_sf"/>
</dbReference>
<dbReference type="PROSITE" id="PS01117">
    <property type="entry name" value="HTH_MARR_1"/>
    <property type="match status" value="1"/>
</dbReference>
<dbReference type="PANTHER" id="PTHR33164:SF57">
    <property type="entry name" value="MARR-FAMILY TRANSCRIPTIONAL REGULATOR"/>
    <property type="match status" value="1"/>
</dbReference>
<protein>
    <submittedName>
        <fullName evidence="5">Putative MarR family transcriptional regulator</fullName>
    </submittedName>
</protein>
<dbReference type="STRING" id="1077974.GOEFS_115_01270"/>
<dbReference type="InterPro" id="IPR036388">
    <property type="entry name" value="WH-like_DNA-bd_sf"/>
</dbReference>
<keyword evidence="6" id="KW-1185">Reference proteome</keyword>
<dbReference type="InterPro" id="IPR000835">
    <property type="entry name" value="HTH_MarR-typ"/>
</dbReference>
<keyword evidence="3" id="KW-0804">Transcription</keyword>
<dbReference type="SUPFAM" id="SSF46785">
    <property type="entry name" value="Winged helix' DNA-binding domain"/>
    <property type="match status" value="1"/>
</dbReference>
<dbReference type="OrthoDB" id="4311144at2"/>
<dbReference type="GO" id="GO:0003700">
    <property type="term" value="F:DNA-binding transcription factor activity"/>
    <property type="evidence" value="ECO:0007669"/>
    <property type="project" value="InterPro"/>
</dbReference>
<keyword evidence="2" id="KW-0238">DNA-binding</keyword>
<dbReference type="SMART" id="SM00347">
    <property type="entry name" value="HTH_MARR"/>
    <property type="match status" value="1"/>
</dbReference>
<accession>H0R5Y6</accession>
<dbReference type="EMBL" id="BAEH01000115">
    <property type="protein sequence ID" value="GAB20487.1"/>
    <property type="molecule type" value="Genomic_DNA"/>
</dbReference>
<sequence length="145" mass="15247">MTLTDSSVAALLDELMLLGRTVRADVARADGAADGLAAPLVGVLWALDSAGPVRQNCLADKLFVSESVLSRQISKLVAAGLLERSRDGQDGRATQVVITDAGREALSAAMRRRFDCIAPKLTQWSDADAAAALGALRKLRSSLSQ</sequence>
<dbReference type="InterPro" id="IPR023187">
    <property type="entry name" value="Tscrpt_reg_MarR-type_CS"/>
</dbReference>
<dbReference type="PANTHER" id="PTHR33164">
    <property type="entry name" value="TRANSCRIPTIONAL REGULATOR, MARR FAMILY"/>
    <property type="match status" value="1"/>
</dbReference>
<evidence type="ECO:0000256" key="3">
    <source>
        <dbReference type="ARBA" id="ARBA00023163"/>
    </source>
</evidence>
<evidence type="ECO:0000256" key="2">
    <source>
        <dbReference type="ARBA" id="ARBA00023125"/>
    </source>
</evidence>
<dbReference type="GO" id="GO:0003677">
    <property type="term" value="F:DNA binding"/>
    <property type="evidence" value="ECO:0007669"/>
    <property type="project" value="UniProtKB-KW"/>
</dbReference>
<evidence type="ECO:0000259" key="4">
    <source>
        <dbReference type="PROSITE" id="PS50995"/>
    </source>
</evidence>
<feature type="domain" description="HTH marR-type" evidence="4">
    <location>
        <begin position="8"/>
        <end position="141"/>
    </location>
</feature>
<dbReference type="GO" id="GO:0006950">
    <property type="term" value="P:response to stress"/>
    <property type="evidence" value="ECO:0007669"/>
    <property type="project" value="TreeGrafter"/>
</dbReference>
<keyword evidence="1" id="KW-0805">Transcription regulation</keyword>
<dbReference type="InterPro" id="IPR039422">
    <property type="entry name" value="MarR/SlyA-like"/>
</dbReference>
<evidence type="ECO:0000313" key="6">
    <source>
        <dbReference type="Proteomes" id="UP000035034"/>
    </source>
</evidence>
<evidence type="ECO:0000313" key="5">
    <source>
        <dbReference type="EMBL" id="GAB20487.1"/>
    </source>
</evidence>
<dbReference type="Gene3D" id="1.10.10.10">
    <property type="entry name" value="Winged helix-like DNA-binding domain superfamily/Winged helix DNA-binding domain"/>
    <property type="match status" value="1"/>
</dbReference>
<evidence type="ECO:0000256" key="1">
    <source>
        <dbReference type="ARBA" id="ARBA00023015"/>
    </source>
</evidence>
<dbReference type="eggNOG" id="COG1846">
    <property type="taxonomic scope" value="Bacteria"/>
</dbReference>
<dbReference type="PROSITE" id="PS50995">
    <property type="entry name" value="HTH_MARR_2"/>
    <property type="match status" value="1"/>
</dbReference>
<name>H0R5Y6_9ACTN</name>
<gene>
    <name evidence="5" type="ORF">GOEFS_115_01270</name>
</gene>
<reference evidence="5 6" key="1">
    <citation type="submission" date="2011-12" db="EMBL/GenBank/DDBJ databases">
        <title>Whole genome shotgun sequence of Gordonia effusa NBRC 100432.</title>
        <authorList>
            <person name="Yoshida I."/>
            <person name="Takarada H."/>
            <person name="Hosoyama A."/>
            <person name="Tsuchikane K."/>
            <person name="Katsumata H."/>
            <person name="Yamazaki S."/>
            <person name="Fujita N."/>
        </authorList>
    </citation>
    <scope>NUCLEOTIDE SEQUENCE [LARGE SCALE GENOMIC DNA]</scope>
    <source>
        <strain evidence="5 6">NBRC 100432</strain>
    </source>
</reference>
<dbReference type="AlphaFoldDB" id="H0R5Y6"/>
<organism evidence="5 6">
    <name type="scientific">Gordonia effusa NBRC 100432</name>
    <dbReference type="NCBI Taxonomy" id="1077974"/>
    <lineage>
        <taxon>Bacteria</taxon>
        <taxon>Bacillati</taxon>
        <taxon>Actinomycetota</taxon>
        <taxon>Actinomycetes</taxon>
        <taxon>Mycobacteriales</taxon>
        <taxon>Gordoniaceae</taxon>
        <taxon>Gordonia</taxon>
    </lineage>
</organism>
<dbReference type="Proteomes" id="UP000035034">
    <property type="component" value="Unassembled WGS sequence"/>
</dbReference>
<dbReference type="RefSeq" id="WP_007319822.1">
    <property type="nucleotide sequence ID" value="NZ_BAEH01000115.1"/>
</dbReference>
<proteinExistence type="predicted"/>
<comment type="caution">
    <text evidence="5">The sequence shown here is derived from an EMBL/GenBank/DDBJ whole genome shotgun (WGS) entry which is preliminary data.</text>
</comment>
<dbReference type="Pfam" id="PF12802">
    <property type="entry name" value="MarR_2"/>
    <property type="match status" value="1"/>
</dbReference>